<organism evidence="1 2">
    <name type="scientific">Lepraria neglecta</name>
    <dbReference type="NCBI Taxonomy" id="209136"/>
    <lineage>
        <taxon>Eukaryota</taxon>
        <taxon>Fungi</taxon>
        <taxon>Dikarya</taxon>
        <taxon>Ascomycota</taxon>
        <taxon>Pezizomycotina</taxon>
        <taxon>Lecanoromycetes</taxon>
        <taxon>OSLEUM clade</taxon>
        <taxon>Lecanoromycetidae</taxon>
        <taxon>Lecanorales</taxon>
        <taxon>Lecanorineae</taxon>
        <taxon>Stereocaulaceae</taxon>
        <taxon>Lepraria</taxon>
    </lineage>
</organism>
<evidence type="ECO:0000313" key="2">
    <source>
        <dbReference type="Proteomes" id="UP001276659"/>
    </source>
</evidence>
<comment type="caution">
    <text evidence="1">The sequence shown here is derived from an EMBL/GenBank/DDBJ whole genome shotgun (WGS) entry which is preliminary data.</text>
</comment>
<accession>A0AAD9ZD84</accession>
<gene>
    <name evidence="1" type="ORF">OEA41_001437</name>
</gene>
<sequence>MPWQINFGKHSGKTLEQVPEAYISWMVRDEVYANRPDLKAALIASGFLDPSLVEQSAKVASSIRTCGRRIPDAYSNYEGYFQDDFSGQPLWRSNADARTYFNAESSAMETAGLLPLDAIDLEMT</sequence>
<reference evidence="1" key="1">
    <citation type="submission" date="2022-11" db="EMBL/GenBank/DDBJ databases">
        <title>Chromosomal genome sequence assembly and mating type (MAT) locus characterization of the leprose asexual lichenized fungus Lepraria neglecta (Nyl.) Erichsen.</title>
        <authorList>
            <person name="Allen J.L."/>
            <person name="Pfeffer B."/>
        </authorList>
    </citation>
    <scope>NUCLEOTIDE SEQUENCE</scope>
    <source>
        <strain evidence="1">Allen 5258</strain>
    </source>
</reference>
<protein>
    <submittedName>
        <fullName evidence="1">Uncharacterized protein</fullName>
    </submittedName>
</protein>
<dbReference type="Proteomes" id="UP001276659">
    <property type="component" value="Unassembled WGS sequence"/>
</dbReference>
<keyword evidence="2" id="KW-1185">Reference proteome</keyword>
<dbReference type="EMBL" id="JASNWA010000006">
    <property type="protein sequence ID" value="KAK3174193.1"/>
    <property type="molecule type" value="Genomic_DNA"/>
</dbReference>
<evidence type="ECO:0000313" key="1">
    <source>
        <dbReference type="EMBL" id="KAK3174193.1"/>
    </source>
</evidence>
<name>A0AAD9ZD84_9LECA</name>
<proteinExistence type="predicted"/>
<dbReference type="AlphaFoldDB" id="A0AAD9ZD84"/>